<dbReference type="AlphaFoldDB" id="A0A0C2VTP8"/>
<sequence length="69" mass="7341">MNTPQWIIHQQITVNQIKIGSMSNSSILQIGTVGSIQSRAELANSGQFTKPAPPAITQGKTTTVPLVNP</sequence>
<organism evidence="2 3">
    <name type="scientific">Jeotgalibacillus campisalis</name>
    <dbReference type="NCBI Taxonomy" id="220754"/>
    <lineage>
        <taxon>Bacteria</taxon>
        <taxon>Bacillati</taxon>
        <taxon>Bacillota</taxon>
        <taxon>Bacilli</taxon>
        <taxon>Bacillales</taxon>
        <taxon>Caryophanaceae</taxon>
        <taxon>Jeotgalibacillus</taxon>
    </lineage>
</organism>
<feature type="compositionally biased region" description="Polar residues" evidence="1">
    <location>
        <begin position="58"/>
        <end position="69"/>
    </location>
</feature>
<dbReference type="InterPro" id="IPR024255">
    <property type="entry name" value="GerPB"/>
</dbReference>
<proteinExistence type="predicted"/>
<gene>
    <name evidence="2" type="ORF">KR50_15350</name>
</gene>
<keyword evidence="3" id="KW-1185">Reference proteome</keyword>
<protein>
    <submittedName>
        <fullName evidence="2">Spore germination protein</fullName>
    </submittedName>
</protein>
<dbReference type="RefSeq" id="WP_041056821.1">
    <property type="nucleotide sequence ID" value="NZ_JXRR01000014.1"/>
</dbReference>
<dbReference type="EMBL" id="JXRR01000014">
    <property type="protein sequence ID" value="KIL47368.1"/>
    <property type="molecule type" value="Genomic_DNA"/>
</dbReference>
<name>A0A0C2VTP8_9BACL</name>
<evidence type="ECO:0000256" key="1">
    <source>
        <dbReference type="SAM" id="MobiDB-lite"/>
    </source>
</evidence>
<comment type="caution">
    <text evidence="2">The sequence shown here is derived from an EMBL/GenBank/DDBJ whole genome shotgun (WGS) entry which is preliminary data.</text>
</comment>
<dbReference type="OrthoDB" id="2971631at2"/>
<evidence type="ECO:0000313" key="2">
    <source>
        <dbReference type="EMBL" id="KIL47368.1"/>
    </source>
</evidence>
<feature type="region of interest" description="Disordered" evidence="1">
    <location>
        <begin position="46"/>
        <end position="69"/>
    </location>
</feature>
<reference evidence="2 3" key="1">
    <citation type="submission" date="2015-01" db="EMBL/GenBank/DDBJ databases">
        <title>Jeotgalibacillus campisalis genome sequencing.</title>
        <authorList>
            <person name="Goh K.M."/>
            <person name="Chan K.-G."/>
            <person name="Yaakop A.S."/>
            <person name="Ee R."/>
            <person name="Gan H.M."/>
            <person name="Chan C.S."/>
        </authorList>
    </citation>
    <scope>NUCLEOTIDE SEQUENCE [LARGE SCALE GENOMIC DNA]</scope>
    <source>
        <strain evidence="2 3">SF-57</strain>
    </source>
</reference>
<dbReference type="Pfam" id="PF10803">
    <property type="entry name" value="GerPB"/>
    <property type="match status" value="1"/>
</dbReference>
<evidence type="ECO:0000313" key="3">
    <source>
        <dbReference type="Proteomes" id="UP000031972"/>
    </source>
</evidence>
<dbReference type="PATRIC" id="fig|220754.4.peg.1558"/>
<accession>A0A0C2VTP8</accession>
<dbReference type="Proteomes" id="UP000031972">
    <property type="component" value="Unassembled WGS sequence"/>
</dbReference>